<evidence type="ECO:0000313" key="3">
    <source>
        <dbReference type="Proteomes" id="UP000320643"/>
    </source>
</evidence>
<protein>
    <recommendedName>
        <fullName evidence="4">PA14 domain-containing protein</fullName>
    </recommendedName>
</protein>
<name>A0A552VAP4_9FLAO</name>
<accession>A0A552VAP4</accession>
<dbReference type="RefSeq" id="WP_143371780.1">
    <property type="nucleotide sequence ID" value="NZ_VJVZ01000001.1"/>
</dbReference>
<organism evidence="2 3">
    <name type="scientific">Flavobacterium zepuense</name>
    <dbReference type="NCBI Taxonomy" id="2593302"/>
    <lineage>
        <taxon>Bacteria</taxon>
        <taxon>Pseudomonadati</taxon>
        <taxon>Bacteroidota</taxon>
        <taxon>Flavobacteriia</taxon>
        <taxon>Flavobacteriales</taxon>
        <taxon>Flavobacteriaceae</taxon>
        <taxon>Flavobacterium</taxon>
    </lineage>
</organism>
<feature type="region of interest" description="Disordered" evidence="1">
    <location>
        <begin position="1842"/>
        <end position="1868"/>
    </location>
</feature>
<sequence length="1868" mass="206933">MIQKIRTSKTSKFIATYLALMILLEIIAPMQAFALTEGPSQPEFNSFTPIGTSDMVNLAGGDFNYNIPIMDVGGYPINLAYDSGVTMDQEASWVGLGWNLNIGQINRDVRGLPDDFDGSASNGDADEVVSENTMKDNLTVGVSGYVNFQLVGAFDALGLGAGLNLQYNNYTGMTATPSYGASFELSDHVSVGMKLNTSSTDGVTITPSASLHTKKREKDDMSKKFDASISPSVTYNSRQGLQSFNLSSSVTSSKINQKTNDDGTTSKSKSQSSYGGSGSISFINNTFTPTKRQPYENVTGDINVSVGPDIWSAHSEFSFSASVALQKLKDKTVHNKAFGYENTDKASADGLLDFNREKEQSTVTKNTLVLPMTNYTYDIYSIQGQGIGGMFRPYRGQVSNVFDPKITDTSNSLSLGVEIEAGGGVHGGASVTSSPTVSYTGNWNTVVSPFFKEKITGNQYNYEKVYYKSIGENRVDPEYTSLLNNQLGGTKPITLKLDFGKNATNSYYVKNTVEAFENQTLNFNGPIKRTNREKRNQAIQKVLAKDIQTNSFFPTLFQLNSNAKPHHTAGYSVTDEKGSRYIYGITAYNKKKKEVAFSTNSVGNCKTGIVTYGSGENSLSNSSQNDHYYNSETTSPYAHTYLLSAVVTPDYQDLTGNGFSDDDLGGYTRFDYTTIDDYKWRIPYNTNTASFNEGLKTITGAKGDQKASYLYGEKELKYVQKIVTKTHVAFIDLSDRKDGCGVSGEVGGNPNSGTKMKKINSIRLYSKPKVTNAAGVIVDPGADNAIIKPIKTAHFIYNYELCKGIDNKISGFTAPNEISNNGGKLTLNKVYFTYEGSNMGKYTPYVFNYEGYNPNYDPKAYDVWGNYMPVDNTACITTDTAPTTPQEFPYVNQSNKTTQDQYESAWLLSSINLPSGGKISLTYESDDYKYVQNKKALQMFKVAGVSQDINNSNIKQSLYGSNYEAKYVVVEVDDNLSETLTDLNVRRLYFSEIYDKPIYFNFLLNMAYGKKDFVSGYFKIDGDVRVLPSTTGKKYIYVPMKKLNREGKDNDNNPVNPISLAGWYFGRMNMNRDVYGQPSVNESNLIGLAKSLVNNLGSISQLFTGANGALKDKNVAKDFSKSKSWIRLEEPSGSKMGGGSRIKKIEMFDAWETMLTGVSSTDQRYKKKYGQEYDYTLEDGTSSGVATYEPNVCKENPIIEPFYQNAQRMVAPAAVSYVEKPFGESFYPSPTVTYSKVSVKNITAADDDTGQAISQTKSGKVITRHFTSYDFPTKSDFTPIIDPTRKWESNANDVISSMIGGFIGVINTNSHLVLSQGFSVETNDMNGKLKKQEVYNHTGNLISSVEYKYSTKTNDATALENQVPVIDQTGIVSLDKAIGVHFDVINDLRESYSNAKNIGVDLNADAIPFFPVPIFLGFVKPRRAVHTQTLQTAVTTKVVHKTGILKETIAFDLGSRVATKNLAWDANTGQVLLTETTNEFDDKYYSFNYPSYWNYNYMGMATTNTDLTGTLVASSISGGGTEYSVSQLGTNTELGQYFKLGDELLFDSKVVWVAGYNTNKTRIRLINRAGTKTTDTSNLKFRLWRSGYRNNQMASMASVTSMLNPIKDANGNYISLQGDTFTYTSSLNSQRVINASAIEYSNDWKSQCENRLPYPDDTSKNPYLYNIKGQWRPIKSYAYLTGRNFDNTATRGNGFFKDFSPFYQLSGEGGVWFMDPYNWTYASEVTLYNPYGVEIENKDALNRYSSAQYGYEYKLPVAVASNSEYKEMGFDGFEDYKYNNLNIPTVLKPHFGFNEYVNIDAYVTENTSHTGRRSIAVKPGAQINIKRKVDGCQTQVAKEVKNTATKNEKSASVSSAAVKTDKNKKATK</sequence>
<dbReference type="EMBL" id="VJVZ01000001">
    <property type="protein sequence ID" value="TRW27552.1"/>
    <property type="molecule type" value="Genomic_DNA"/>
</dbReference>
<reference evidence="2 3" key="1">
    <citation type="submission" date="2019-07" db="EMBL/GenBank/DDBJ databases">
        <title>Flavobacterium sp. nov., isolated from glacier ice.</title>
        <authorList>
            <person name="Liu Q."/>
            <person name="Xin Y.-H."/>
        </authorList>
    </citation>
    <scope>NUCLEOTIDE SEQUENCE [LARGE SCALE GENOMIC DNA]</scope>
    <source>
        <strain evidence="2 3">ZT4R6</strain>
    </source>
</reference>
<feature type="compositionally biased region" description="Polar residues" evidence="1">
    <location>
        <begin position="202"/>
        <end position="211"/>
    </location>
</feature>
<evidence type="ECO:0000313" key="2">
    <source>
        <dbReference type="EMBL" id="TRW27552.1"/>
    </source>
</evidence>
<evidence type="ECO:0008006" key="4">
    <source>
        <dbReference type="Google" id="ProtNLM"/>
    </source>
</evidence>
<evidence type="ECO:0000256" key="1">
    <source>
        <dbReference type="SAM" id="MobiDB-lite"/>
    </source>
</evidence>
<feature type="compositionally biased region" description="Basic and acidic residues" evidence="1">
    <location>
        <begin position="1859"/>
        <end position="1868"/>
    </location>
</feature>
<proteinExistence type="predicted"/>
<dbReference type="Proteomes" id="UP000320643">
    <property type="component" value="Unassembled WGS sequence"/>
</dbReference>
<feature type="compositionally biased region" description="Low complexity" evidence="1">
    <location>
        <begin position="263"/>
        <end position="274"/>
    </location>
</feature>
<comment type="caution">
    <text evidence="2">The sequence shown here is derived from an EMBL/GenBank/DDBJ whole genome shotgun (WGS) entry which is preliminary data.</text>
</comment>
<dbReference type="OrthoDB" id="9814627at2"/>
<gene>
    <name evidence="2" type="ORF">FMM05_02620</name>
</gene>
<feature type="region of interest" description="Disordered" evidence="1">
    <location>
        <begin position="202"/>
        <end position="223"/>
    </location>
</feature>
<feature type="region of interest" description="Disordered" evidence="1">
    <location>
        <begin position="252"/>
        <end position="276"/>
    </location>
</feature>
<keyword evidence="3" id="KW-1185">Reference proteome</keyword>